<dbReference type="GO" id="GO:0005829">
    <property type="term" value="C:cytosol"/>
    <property type="evidence" value="ECO:0007669"/>
    <property type="project" value="TreeGrafter"/>
</dbReference>
<dbReference type="Gene3D" id="3.40.50.1820">
    <property type="entry name" value="alpha/beta hydrolase"/>
    <property type="match status" value="1"/>
</dbReference>
<dbReference type="AlphaFoldDB" id="A0A183AW76"/>
<evidence type="ECO:0000313" key="1">
    <source>
        <dbReference type="EMBL" id="VDP88196.1"/>
    </source>
</evidence>
<dbReference type="SUPFAM" id="SSF53474">
    <property type="entry name" value="alpha/beta-Hydrolases"/>
    <property type="match status" value="1"/>
</dbReference>
<proteinExistence type="predicted"/>
<evidence type="ECO:0000313" key="3">
    <source>
        <dbReference type="WBParaSite" id="ECPE_0001124601-mRNA-1"/>
    </source>
</evidence>
<dbReference type="GO" id="GO:0019433">
    <property type="term" value="P:triglyceride catabolic process"/>
    <property type="evidence" value="ECO:0007669"/>
    <property type="project" value="TreeGrafter"/>
</dbReference>
<dbReference type="Proteomes" id="UP000272942">
    <property type="component" value="Unassembled WGS sequence"/>
</dbReference>
<accession>A0A183AW76</accession>
<reference evidence="1 2" key="2">
    <citation type="submission" date="2018-11" db="EMBL/GenBank/DDBJ databases">
        <authorList>
            <consortium name="Pathogen Informatics"/>
        </authorList>
    </citation>
    <scope>NUCLEOTIDE SEQUENCE [LARGE SCALE GENOMIC DNA]</scope>
    <source>
        <strain evidence="1 2">Egypt</strain>
    </source>
</reference>
<organism evidence="3">
    <name type="scientific">Echinostoma caproni</name>
    <dbReference type="NCBI Taxonomy" id="27848"/>
    <lineage>
        <taxon>Eukaryota</taxon>
        <taxon>Metazoa</taxon>
        <taxon>Spiralia</taxon>
        <taxon>Lophotrochozoa</taxon>
        <taxon>Platyhelminthes</taxon>
        <taxon>Trematoda</taxon>
        <taxon>Digenea</taxon>
        <taxon>Plagiorchiida</taxon>
        <taxon>Echinostomata</taxon>
        <taxon>Echinostomatoidea</taxon>
        <taxon>Echinostomatidae</taxon>
        <taxon>Echinostoma</taxon>
    </lineage>
</organism>
<dbReference type="GO" id="GO:0004771">
    <property type="term" value="F:sterol ester esterase activity"/>
    <property type="evidence" value="ECO:0007669"/>
    <property type="project" value="TreeGrafter"/>
</dbReference>
<keyword evidence="2" id="KW-1185">Reference proteome</keyword>
<evidence type="ECO:0000313" key="2">
    <source>
        <dbReference type="Proteomes" id="UP000272942"/>
    </source>
</evidence>
<dbReference type="WBParaSite" id="ECPE_0001124601-mRNA-1">
    <property type="protein sequence ID" value="ECPE_0001124601-mRNA-1"/>
    <property type="gene ID" value="ECPE_0001124601"/>
</dbReference>
<dbReference type="PANTHER" id="PTHR23025:SF3">
    <property type="entry name" value="HORMONE-SENSITIVE LIPASE"/>
    <property type="match status" value="1"/>
</dbReference>
<gene>
    <name evidence="1" type="ORF">ECPE_LOCUS11211</name>
</gene>
<sequence>MTPAAASTSTVHEKLNSPHCHFDLAESEAEKETTATHLTPFPKADSPAVFNHMCSTFDPFLDDCLELAKRAYSLNVPIDLRVFEDLPHAFLNFAPLGPEFQHANQVCMHMVKRLFERQLTVPQSRPNSPCTYSSCKSYTDP</sequence>
<dbReference type="PANTHER" id="PTHR23025">
    <property type="entry name" value="TRIACYLGLYCEROL LIPASE"/>
    <property type="match status" value="1"/>
</dbReference>
<reference evidence="3" key="1">
    <citation type="submission" date="2016-06" db="UniProtKB">
        <authorList>
            <consortium name="WormBaseParasite"/>
        </authorList>
    </citation>
    <scope>IDENTIFICATION</scope>
</reference>
<name>A0A183AW76_9TREM</name>
<protein>
    <submittedName>
        <fullName evidence="3">Abhydrolase_3 domain-containing protein</fullName>
    </submittedName>
</protein>
<dbReference type="InterPro" id="IPR029058">
    <property type="entry name" value="AB_hydrolase_fold"/>
</dbReference>
<dbReference type="EMBL" id="UZAN01050393">
    <property type="protein sequence ID" value="VDP88196.1"/>
    <property type="molecule type" value="Genomic_DNA"/>
</dbReference>
<dbReference type="OrthoDB" id="408631at2759"/>
<dbReference type="GO" id="GO:0004806">
    <property type="term" value="F:triacylglycerol lipase activity"/>
    <property type="evidence" value="ECO:0007669"/>
    <property type="project" value="TreeGrafter"/>
</dbReference>